<dbReference type="Proteomes" id="UP001359485">
    <property type="component" value="Unassembled WGS sequence"/>
</dbReference>
<sequence>MATSHGSTSFRVDVEVDADFLDVCCPPSDESTEYPPLKQMRIDSTSNFNTENSYIFQSTMQNKESLCELSDDCSITNELYTKKWPSSHLMARQPIHGNKYKLNCPAPLDKRKMEGRNSGSVKQSSFQSSNMREIEVVKYVTKDSSQNSGQMSKKKQTSSRIFNSFQSNSRQNSNSNLKPMFQANVKKSLNFMQESYRLSEKVQYMQLLQQQTLKLNSMLAPFTIQKLGSQKERKPSIPVIDLTKEKSSVTVNRTRESVPWTSSKASSNLSLEWSSPDAREVPKINTLQDMLKTHSVTDTNVVDQILTKHATETAEKKRQAEIEAAKLKVLSESNRKSLNDLLEERLQHYMHITTPAIEEIEVTKEKYVLPDLSKEQELKISSILVPSPAGEVLVEKFGLQIKRRDLQTLKGLNWLNDEVINFYMNLIMERGKMERLPNVYAFNTFFYPKLISTGHGSLKRWTKKVDIFSHDLILVPIHLGMHWCMSVIDFRSKEVRYYDSMGSSNNRCLNALLSYLEAESLDKKKVAYSTNDWKQINVDDIPQQMNGSDCGVFSCVFAEHLARNSPLLFSQENMPYFRRKMALEIVEAKLLT</sequence>
<keyword evidence="4" id="KW-0788">Thiol protease</keyword>
<evidence type="ECO:0000256" key="2">
    <source>
        <dbReference type="ARBA" id="ARBA00022670"/>
    </source>
</evidence>
<dbReference type="Gene3D" id="3.40.395.10">
    <property type="entry name" value="Adenoviral Proteinase, Chain A"/>
    <property type="match status" value="1"/>
</dbReference>
<evidence type="ECO:0000256" key="1">
    <source>
        <dbReference type="ARBA" id="ARBA00005234"/>
    </source>
</evidence>
<dbReference type="SUPFAM" id="SSF54001">
    <property type="entry name" value="Cysteine proteinases"/>
    <property type="match status" value="1"/>
</dbReference>
<comment type="similarity">
    <text evidence="1">Belongs to the peptidase C48 family.</text>
</comment>
<evidence type="ECO:0000259" key="5">
    <source>
        <dbReference type="PROSITE" id="PS50600"/>
    </source>
</evidence>
<organism evidence="6 7">
    <name type="scientific">Polyplax serrata</name>
    <name type="common">Common mouse louse</name>
    <dbReference type="NCBI Taxonomy" id="468196"/>
    <lineage>
        <taxon>Eukaryota</taxon>
        <taxon>Metazoa</taxon>
        <taxon>Ecdysozoa</taxon>
        <taxon>Arthropoda</taxon>
        <taxon>Hexapoda</taxon>
        <taxon>Insecta</taxon>
        <taxon>Pterygota</taxon>
        <taxon>Neoptera</taxon>
        <taxon>Paraneoptera</taxon>
        <taxon>Psocodea</taxon>
        <taxon>Troctomorpha</taxon>
        <taxon>Phthiraptera</taxon>
        <taxon>Anoplura</taxon>
        <taxon>Polyplacidae</taxon>
        <taxon>Polyplax</taxon>
    </lineage>
</organism>
<accession>A0ABR1BE61</accession>
<proteinExistence type="inferred from homology"/>
<evidence type="ECO:0000313" key="6">
    <source>
        <dbReference type="EMBL" id="KAK6640416.1"/>
    </source>
</evidence>
<name>A0ABR1BE61_POLSC</name>
<evidence type="ECO:0000256" key="3">
    <source>
        <dbReference type="ARBA" id="ARBA00022801"/>
    </source>
</evidence>
<dbReference type="InterPro" id="IPR038765">
    <property type="entry name" value="Papain-like_cys_pep_sf"/>
</dbReference>
<reference evidence="6 7" key="1">
    <citation type="submission" date="2023-09" db="EMBL/GenBank/DDBJ databases">
        <title>Genomes of two closely related lineages of the louse Polyplax serrata with different host specificities.</title>
        <authorList>
            <person name="Martinu J."/>
            <person name="Tarabai H."/>
            <person name="Stefka J."/>
            <person name="Hypsa V."/>
        </authorList>
    </citation>
    <scope>NUCLEOTIDE SEQUENCE [LARGE SCALE GENOMIC DNA]</scope>
    <source>
        <strain evidence="6">98ZLc_SE</strain>
    </source>
</reference>
<protein>
    <recommendedName>
        <fullName evidence="5">Ubiquitin-like protease family profile domain-containing protein</fullName>
    </recommendedName>
</protein>
<dbReference type="Pfam" id="PF02902">
    <property type="entry name" value="Peptidase_C48"/>
    <property type="match status" value="1"/>
</dbReference>
<dbReference type="PANTHER" id="PTHR12606:SF141">
    <property type="entry name" value="GH15225P-RELATED"/>
    <property type="match status" value="1"/>
</dbReference>
<evidence type="ECO:0000256" key="4">
    <source>
        <dbReference type="ARBA" id="ARBA00022807"/>
    </source>
</evidence>
<keyword evidence="2" id="KW-0645">Protease</keyword>
<comment type="caution">
    <text evidence="6">The sequence shown here is derived from an EMBL/GenBank/DDBJ whole genome shotgun (WGS) entry which is preliminary data.</text>
</comment>
<keyword evidence="7" id="KW-1185">Reference proteome</keyword>
<dbReference type="InterPro" id="IPR003653">
    <property type="entry name" value="Peptidase_C48_C"/>
</dbReference>
<dbReference type="PANTHER" id="PTHR12606">
    <property type="entry name" value="SENTRIN/SUMO-SPECIFIC PROTEASE"/>
    <property type="match status" value="1"/>
</dbReference>
<feature type="domain" description="Ubiquitin-like protease family profile" evidence="5">
    <location>
        <begin position="399"/>
        <end position="561"/>
    </location>
</feature>
<gene>
    <name evidence="6" type="ORF">RUM44_012110</name>
</gene>
<evidence type="ECO:0000313" key="7">
    <source>
        <dbReference type="Proteomes" id="UP001359485"/>
    </source>
</evidence>
<dbReference type="EMBL" id="JAWJWF010000001">
    <property type="protein sequence ID" value="KAK6640416.1"/>
    <property type="molecule type" value="Genomic_DNA"/>
</dbReference>
<dbReference type="PROSITE" id="PS50600">
    <property type="entry name" value="ULP_PROTEASE"/>
    <property type="match status" value="1"/>
</dbReference>
<keyword evidence="3" id="KW-0378">Hydrolase</keyword>